<dbReference type="PANTHER" id="PTHR23315:SF253">
    <property type="entry name" value="U-BOX DOMAIN-CONTAINING PROTEIN 9"/>
    <property type="match status" value="1"/>
</dbReference>
<keyword evidence="4" id="KW-0808">Transferase</keyword>
<dbReference type="Gene3D" id="3.30.40.10">
    <property type="entry name" value="Zinc/RING finger domain, C3HC4 (zinc finger)"/>
    <property type="match status" value="1"/>
</dbReference>
<dbReference type="EC" id="2.3.2.27" evidence="3"/>
<feature type="domain" description="U-box" evidence="7">
    <location>
        <begin position="71"/>
        <end position="145"/>
    </location>
</feature>
<keyword evidence="9" id="KW-1185">Reference proteome</keyword>
<dbReference type="SUPFAM" id="SSF57850">
    <property type="entry name" value="RING/U-box"/>
    <property type="match status" value="1"/>
</dbReference>
<sequence>MAKTDVFEADPTVVAKAAELRKELKRLVRTIVDDEDYSTDAIDQAREILSVLKDLKVRKRSLSLRVHQSLPCPDEFRCPLSKELMRDPVVVATGQTYDRPFIQKWLKGGHRTCPQTQQVLSHTMLTPNHLIREMISQWCKSKGIELSDPIQYTNEDGITESDRDYFLSLLEKMSLTPSDQKEGAKELRMLTKRMPSVPGTIWRVS</sequence>
<evidence type="ECO:0000256" key="3">
    <source>
        <dbReference type="ARBA" id="ARBA00012483"/>
    </source>
</evidence>
<keyword evidence="5" id="KW-0677">Repeat</keyword>
<dbReference type="Proteomes" id="UP001415857">
    <property type="component" value="Unassembled WGS sequence"/>
</dbReference>
<dbReference type="GO" id="GO:0016567">
    <property type="term" value="P:protein ubiquitination"/>
    <property type="evidence" value="ECO:0007669"/>
    <property type="project" value="InterPro"/>
</dbReference>
<dbReference type="AlphaFoldDB" id="A0AAP0RN85"/>
<dbReference type="PANTHER" id="PTHR23315">
    <property type="entry name" value="U BOX DOMAIN-CONTAINING"/>
    <property type="match status" value="1"/>
</dbReference>
<reference evidence="8 9" key="1">
    <citation type="journal article" date="2024" name="Plant J.">
        <title>Genome sequences and population genomics reveal climatic adaptation and genomic divergence between two closely related sweetgum species.</title>
        <authorList>
            <person name="Xu W.Q."/>
            <person name="Ren C.Q."/>
            <person name="Zhang X.Y."/>
            <person name="Comes H.P."/>
            <person name="Liu X.H."/>
            <person name="Li Y.G."/>
            <person name="Kettle C.J."/>
            <person name="Jalonen R."/>
            <person name="Gaisberger H."/>
            <person name="Ma Y.Z."/>
            <person name="Qiu Y.X."/>
        </authorList>
    </citation>
    <scope>NUCLEOTIDE SEQUENCE [LARGE SCALE GENOMIC DNA]</scope>
    <source>
        <strain evidence="8">Hangzhou</strain>
    </source>
</reference>
<protein>
    <recommendedName>
        <fullName evidence="3">RING-type E3 ubiquitin transferase</fullName>
        <ecNumber evidence="3">2.3.2.27</ecNumber>
    </recommendedName>
</protein>
<evidence type="ECO:0000256" key="1">
    <source>
        <dbReference type="ARBA" id="ARBA00000900"/>
    </source>
</evidence>
<dbReference type="PROSITE" id="PS51698">
    <property type="entry name" value="U_BOX"/>
    <property type="match status" value="1"/>
</dbReference>
<dbReference type="FunFam" id="3.30.40.10:FF:000114">
    <property type="entry name" value="RING-type E3 ubiquitin transferase"/>
    <property type="match status" value="1"/>
</dbReference>
<evidence type="ECO:0000256" key="2">
    <source>
        <dbReference type="ARBA" id="ARBA00004906"/>
    </source>
</evidence>
<dbReference type="InterPro" id="IPR013083">
    <property type="entry name" value="Znf_RING/FYVE/PHD"/>
</dbReference>
<evidence type="ECO:0000259" key="7">
    <source>
        <dbReference type="PROSITE" id="PS51698"/>
    </source>
</evidence>
<gene>
    <name evidence="8" type="ORF">L1049_004452</name>
</gene>
<keyword evidence="6" id="KW-0833">Ubl conjugation pathway</keyword>
<dbReference type="EMBL" id="JBBPBK010000007">
    <property type="protein sequence ID" value="KAK9281549.1"/>
    <property type="molecule type" value="Genomic_DNA"/>
</dbReference>
<evidence type="ECO:0000313" key="8">
    <source>
        <dbReference type="EMBL" id="KAK9281549.1"/>
    </source>
</evidence>
<comment type="catalytic activity">
    <reaction evidence="1">
        <text>S-ubiquitinyl-[E2 ubiquitin-conjugating enzyme]-L-cysteine + [acceptor protein]-L-lysine = [E2 ubiquitin-conjugating enzyme]-L-cysteine + N(6)-ubiquitinyl-[acceptor protein]-L-lysine.</text>
        <dbReference type="EC" id="2.3.2.27"/>
    </reaction>
</comment>
<proteinExistence type="predicted"/>
<evidence type="ECO:0000256" key="6">
    <source>
        <dbReference type="ARBA" id="ARBA00022786"/>
    </source>
</evidence>
<evidence type="ECO:0000256" key="5">
    <source>
        <dbReference type="ARBA" id="ARBA00022737"/>
    </source>
</evidence>
<comment type="caution">
    <text evidence="8">The sequence shown here is derived from an EMBL/GenBank/DDBJ whole genome shotgun (WGS) entry which is preliminary data.</text>
</comment>
<dbReference type="InterPro" id="IPR045210">
    <property type="entry name" value="RING-Ubox_PUB"/>
</dbReference>
<dbReference type="InterPro" id="IPR003613">
    <property type="entry name" value="Ubox_domain"/>
</dbReference>
<dbReference type="CDD" id="cd16664">
    <property type="entry name" value="RING-Ubox_PUB"/>
    <property type="match status" value="1"/>
</dbReference>
<name>A0AAP0RN85_LIQFO</name>
<dbReference type="SMART" id="SM00504">
    <property type="entry name" value="Ubox"/>
    <property type="match status" value="1"/>
</dbReference>
<organism evidence="8 9">
    <name type="scientific">Liquidambar formosana</name>
    <name type="common">Formosan gum</name>
    <dbReference type="NCBI Taxonomy" id="63359"/>
    <lineage>
        <taxon>Eukaryota</taxon>
        <taxon>Viridiplantae</taxon>
        <taxon>Streptophyta</taxon>
        <taxon>Embryophyta</taxon>
        <taxon>Tracheophyta</taxon>
        <taxon>Spermatophyta</taxon>
        <taxon>Magnoliopsida</taxon>
        <taxon>eudicotyledons</taxon>
        <taxon>Gunneridae</taxon>
        <taxon>Pentapetalae</taxon>
        <taxon>Saxifragales</taxon>
        <taxon>Altingiaceae</taxon>
        <taxon>Liquidambar</taxon>
    </lineage>
</organism>
<evidence type="ECO:0000256" key="4">
    <source>
        <dbReference type="ARBA" id="ARBA00022679"/>
    </source>
</evidence>
<evidence type="ECO:0000313" key="9">
    <source>
        <dbReference type="Proteomes" id="UP001415857"/>
    </source>
</evidence>
<accession>A0AAP0RN85</accession>
<dbReference type="GO" id="GO:0061630">
    <property type="term" value="F:ubiquitin protein ligase activity"/>
    <property type="evidence" value="ECO:0007669"/>
    <property type="project" value="UniProtKB-EC"/>
</dbReference>
<dbReference type="Pfam" id="PF04564">
    <property type="entry name" value="U-box"/>
    <property type="match status" value="1"/>
</dbReference>
<comment type="pathway">
    <text evidence="2">Protein modification; protein ubiquitination.</text>
</comment>